<evidence type="ECO:0008006" key="4">
    <source>
        <dbReference type="Google" id="ProtNLM"/>
    </source>
</evidence>
<dbReference type="AlphaFoldDB" id="A0A6H3NWJ3"/>
<feature type="transmembrane region" description="Helical" evidence="1">
    <location>
        <begin position="9"/>
        <end position="27"/>
    </location>
</feature>
<keyword evidence="1" id="KW-0812">Transmembrane</keyword>
<feature type="transmembrane region" description="Helical" evidence="1">
    <location>
        <begin position="274"/>
        <end position="291"/>
    </location>
</feature>
<keyword evidence="3" id="KW-1185">Reference proteome</keyword>
<keyword evidence="1" id="KW-1133">Transmembrane helix</keyword>
<feature type="transmembrane region" description="Helical" evidence="1">
    <location>
        <begin position="109"/>
        <end position="127"/>
    </location>
</feature>
<proteinExistence type="predicted"/>
<protein>
    <recommendedName>
        <fullName evidence="4">Dolichyl-phosphate-mannose--protein mannosyltransferase</fullName>
    </recommendedName>
</protein>
<dbReference type="RefSeq" id="WP_135745470.1">
    <property type="nucleotide sequence ID" value="NZ_RQHT01000014.1"/>
</dbReference>
<evidence type="ECO:0000256" key="1">
    <source>
        <dbReference type="SAM" id="Phobius"/>
    </source>
</evidence>
<dbReference type="EMBL" id="RQHU01000005">
    <property type="protein sequence ID" value="TGN15826.1"/>
    <property type="molecule type" value="Genomic_DNA"/>
</dbReference>
<feature type="transmembrane region" description="Helical" evidence="1">
    <location>
        <begin position="72"/>
        <end position="97"/>
    </location>
</feature>
<organism evidence="2 3">
    <name type="scientific">Leptospira bandrabouensis</name>
    <dbReference type="NCBI Taxonomy" id="2484903"/>
    <lineage>
        <taxon>Bacteria</taxon>
        <taxon>Pseudomonadati</taxon>
        <taxon>Spirochaetota</taxon>
        <taxon>Spirochaetia</taxon>
        <taxon>Leptospirales</taxon>
        <taxon>Leptospiraceae</taxon>
        <taxon>Leptospira</taxon>
    </lineage>
</organism>
<dbReference type="Proteomes" id="UP000297649">
    <property type="component" value="Unassembled WGS sequence"/>
</dbReference>
<feature type="transmembrane region" description="Helical" evidence="1">
    <location>
        <begin position="298"/>
        <end position="318"/>
    </location>
</feature>
<gene>
    <name evidence="2" type="ORF">EHR08_05965</name>
</gene>
<evidence type="ECO:0000313" key="2">
    <source>
        <dbReference type="EMBL" id="TGN15826.1"/>
    </source>
</evidence>
<keyword evidence="1" id="KW-0472">Membrane</keyword>
<accession>A0A6H3NWJ3</accession>
<feature type="transmembrane region" description="Helical" evidence="1">
    <location>
        <begin position="347"/>
        <end position="365"/>
    </location>
</feature>
<feature type="transmembrane region" description="Helical" evidence="1">
    <location>
        <begin position="324"/>
        <end position="342"/>
    </location>
</feature>
<evidence type="ECO:0000313" key="3">
    <source>
        <dbReference type="Proteomes" id="UP000297649"/>
    </source>
</evidence>
<name>A0A6H3NWJ3_9LEPT</name>
<sequence>MKLRNVKPILILLILFGSFHLFYDVIYENHLGEGTDSDILYPYLFARDFWTGGWEGVRGWNLPPCTTIFPDLIYAILAYPIVSSIYWFHLVFGFLVFCLPYALARSLGLAKRFSYLVSLGFFMFAGLDPNQLGQFYFPSFHAMTFFFVIWTLFELDHWNPKKGKVWFRFLLLMTLVWVSEYWFFINFSPFLIFYALVRLRWQSVGPLSMGFVGYHLAKSIGKGLRWLGIGTMGSDNLSHLTKLMNTFHSILIDPNSVWQTLVHSVSNQEVLSEWFYWYLVIGSLFVLLSLFRNQGKDFFLDFVFYLSPLISIFILYTIQIEPNIRYFYILPFGILYFSFRLLERIPFIRFGIPIVLVFGCFWYYLGKHSELTTMVKAGETKRNHRLECLSEFDPNLPGAATYWPIKYSYAFSHQKWTLVPFTKDGVYYPWVANFTWDGNLKNQSFVSFSWGVTESKENLENWKGVRLVKACEGWYFFRRN</sequence>
<reference evidence="2" key="1">
    <citation type="journal article" date="2019" name="PLoS Negl. Trop. Dis.">
        <title>Revisiting the worldwide diversity of Leptospira species in the environment.</title>
        <authorList>
            <person name="Vincent A.T."/>
            <person name="Schiettekatte O."/>
            <person name="Bourhy P."/>
            <person name="Veyrier F.J."/>
            <person name="Picardeau M."/>
        </authorList>
    </citation>
    <scope>NUCLEOTIDE SEQUENCE [LARGE SCALE GENOMIC DNA]</scope>
    <source>
        <strain evidence="2">201601109</strain>
    </source>
</reference>
<feature type="transmembrane region" description="Helical" evidence="1">
    <location>
        <begin position="165"/>
        <end position="184"/>
    </location>
</feature>
<dbReference type="OrthoDB" id="338358at2"/>
<feature type="transmembrane region" description="Helical" evidence="1">
    <location>
        <begin position="133"/>
        <end position="153"/>
    </location>
</feature>
<comment type="caution">
    <text evidence="2">The sequence shown here is derived from an EMBL/GenBank/DDBJ whole genome shotgun (WGS) entry which is preliminary data.</text>
</comment>